<dbReference type="GO" id="GO:0003677">
    <property type="term" value="F:DNA binding"/>
    <property type="evidence" value="ECO:0007669"/>
    <property type="project" value="UniProtKB-KW"/>
</dbReference>
<dbReference type="AlphaFoldDB" id="A0A556QSK8"/>
<feature type="domain" description="Transcriptional regulator LacI/GalR-like sensor" evidence="4">
    <location>
        <begin position="230"/>
        <end position="360"/>
    </location>
</feature>
<accession>A0A556QSK8</accession>
<dbReference type="Pfam" id="PF13377">
    <property type="entry name" value="Peripla_BP_3"/>
    <property type="match status" value="1"/>
</dbReference>
<keyword evidence="6" id="KW-1185">Reference proteome</keyword>
<dbReference type="SUPFAM" id="SSF53822">
    <property type="entry name" value="Periplasmic binding protein-like I"/>
    <property type="match status" value="1"/>
</dbReference>
<dbReference type="EMBL" id="VMBG01000001">
    <property type="protein sequence ID" value="TSJ79599.1"/>
    <property type="molecule type" value="Genomic_DNA"/>
</dbReference>
<dbReference type="InterPro" id="IPR028082">
    <property type="entry name" value="Peripla_BP_I"/>
</dbReference>
<comment type="caution">
    <text evidence="5">The sequence shown here is derived from an EMBL/GenBank/DDBJ whole genome shotgun (WGS) entry which is preliminary data.</text>
</comment>
<organism evidence="5 6">
    <name type="scientific">Rariglobus hedericola</name>
    <dbReference type="NCBI Taxonomy" id="2597822"/>
    <lineage>
        <taxon>Bacteria</taxon>
        <taxon>Pseudomonadati</taxon>
        <taxon>Verrucomicrobiota</taxon>
        <taxon>Opitutia</taxon>
        <taxon>Opitutales</taxon>
        <taxon>Opitutaceae</taxon>
        <taxon>Rariglobus</taxon>
    </lineage>
</organism>
<dbReference type="SUPFAM" id="SSF46785">
    <property type="entry name" value="Winged helix' DNA-binding domain"/>
    <property type="match status" value="1"/>
</dbReference>
<dbReference type="Gene3D" id="3.40.50.2300">
    <property type="match status" value="2"/>
</dbReference>
<dbReference type="Proteomes" id="UP000315648">
    <property type="component" value="Unassembled WGS sequence"/>
</dbReference>
<protein>
    <submittedName>
        <fullName evidence="5">Transcriptional regulator</fullName>
    </submittedName>
</protein>
<keyword evidence="2" id="KW-0238">DNA-binding</keyword>
<name>A0A556QSK8_9BACT</name>
<dbReference type="Gene3D" id="1.10.10.10">
    <property type="entry name" value="Winged helix-like DNA-binding domain superfamily/Winged helix DNA-binding domain"/>
    <property type="match status" value="1"/>
</dbReference>
<evidence type="ECO:0000313" key="5">
    <source>
        <dbReference type="EMBL" id="TSJ79599.1"/>
    </source>
</evidence>
<sequence length="377" mass="41254">MQQNILLQNEARHPRVSFMPSRSSEPKPSKRLELFLRTRAVDDAWPVDRPLPTTRELAKRFKLSAATAFRTLQELSRENLFWQHTSGRFYRAAARPMLDRPRPAACLIRRLELCSALYSELLEGISAGCGEAHRAMLLWHDDVLVNHADPERPPAFAGADAQRLLLNSFLERHGDDAGGFLLDHVWSDAVLKRAGDRLAPGVLLFRKAPAGLRLSNVRADFDAAATQALAHLLGRGFTRIIPVEPFAGDPAVTEFFNAVETAARALACSDRIAPSVRAGTPEEAAALIRSLPKTTRTALLIPEDHVAVRLHTLLKESARACPVGLLAVMGTGVSARAGLSRISFDFRAMGRAAVGLLAESKSRSIAFPPVLHHGETT</sequence>
<dbReference type="InterPro" id="IPR036390">
    <property type="entry name" value="WH_DNA-bd_sf"/>
</dbReference>
<keyword evidence="3" id="KW-0804">Transcription</keyword>
<dbReference type="OrthoDB" id="202780at2"/>
<evidence type="ECO:0000256" key="3">
    <source>
        <dbReference type="ARBA" id="ARBA00023163"/>
    </source>
</evidence>
<dbReference type="InterPro" id="IPR036388">
    <property type="entry name" value="WH-like_DNA-bd_sf"/>
</dbReference>
<evidence type="ECO:0000259" key="4">
    <source>
        <dbReference type="Pfam" id="PF13377"/>
    </source>
</evidence>
<keyword evidence="1" id="KW-0805">Transcription regulation</keyword>
<proteinExistence type="predicted"/>
<gene>
    <name evidence="5" type="ORF">FPL22_10025</name>
</gene>
<dbReference type="InterPro" id="IPR046335">
    <property type="entry name" value="LacI/GalR-like_sensor"/>
</dbReference>
<reference evidence="5 6" key="1">
    <citation type="submission" date="2019-07" db="EMBL/GenBank/DDBJ databases">
        <title>Description of 53C-WASEF.</title>
        <authorList>
            <person name="Pitt A."/>
            <person name="Hahn M.W."/>
        </authorList>
    </citation>
    <scope>NUCLEOTIDE SEQUENCE [LARGE SCALE GENOMIC DNA]</scope>
    <source>
        <strain evidence="5 6">53C-WASEF</strain>
    </source>
</reference>
<evidence type="ECO:0000256" key="1">
    <source>
        <dbReference type="ARBA" id="ARBA00023015"/>
    </source>
</evidence>
<evidence type="ECO:0000313" key="6">
    <source>
        <dbReference type="Proteomes" id="UP000315648"/>
    </source>
</evidence>
<evidence type="ECO:0000256" key="2">
    <source>
        <dbReference type="ARBA" id="ARBA00023125"/>
    </source>
</evidence>